<dbReference type="EMBL" id="PECL01000003">
    <property type="protein sequence ID" value="TEA09111.1"/>
    <property type="molecule type" value="Genomic_DNA"/>
</dbReference>
<organism evidence="2 3">
    <name type="scientific">Mycobacteroides salmoniphilum</name>
    <dbReference type="NCBI Taxonomy" id="404941"/>
    <lineage>
        <taxon>Bacteria</taxon>
        <taxon>Bacillati</taxon>
        <taxon>Actinomycetota</taxon>
        <taxon>Actinomycetes</taxon>
        <taxon>Mycobacteriales</taxon>
        <taxon>Mycobacteriaceae</taxon>
        <taxon>Mycobacteroides</taxon>
    </lineage>
</organism>
<evidence type="ECO:0000313" key="2">
    <source>
        <dbReference type="EMBL" id="TEA09111.1"/>
    </source>
</evidence>
<evidence type="ECO:0000313" key="3">
    <source>
        <dbReference type="Proteomes" id="UP000294604"/>
    </source>
</evidence>
<dbReference type="Proteomes" id="UP000294604">
    <property type="component" value="Unassembled WGS sequence"/>
</dbReference>
<evidence type="ECO:0000256" key="1">
    <source>
        <dbReference type="SAM" id="MobiDB-lite"/>
    </source>
</evidence>
<name>A0A4R8SZX8_9MYCO</name>
<comment type="caution">
    <text evidence="2">The sequence shown here is derived from an EMBL/GenBank/DDBJ whole genome shotgun (WGS) entry which is preliminary data.</text>
</comment>
<proteinExistence type="predicted"/>
<protein>
    <submittedName>
        <fullName evidence="2">Uncharacterized protein</fullName>
    </submittedName>
</protein>
<reference evidence="2 3" key="1">
    <citation type="journal article" date="2019" name="Sci. Rep.">
        <title>Extended insight into the Mycobacterium chelonae-abscessus complex through whole genome sequencing of Mycobacterium salmoniphilum outbreak and Mycobacterium salmoniphilum-like strains.</title>
        <authorList>
            <person name="Behra P.R.K."/>
            <person name="Das S."/>
            <person name="Pettersson B.M.F."/>
            <person name="Shirreff L."/>
            <person name="DuCote T."/>
            <person name="Jacobsson K.G."/>
            <person name="Ennis D.G."/>
            <person name="Kirsebom L.A."/>
        </authorList>
    </citation>
    <scope>NUCLEOTIDE SEQUENCE [LARGE SCALE GENOMIC DNA]</scope>
    <source>
        <strain evidence="2 3">CCUG 60884</strain>
    </source>
</reference>
<gene>
    <name evidence="2" type="ORF">CCUG60884_00280</name>
</gene>
<feature type="region of interest" description="Disordered" evidence="1">
    <location>
        <begin position="1"/>
        <end position="26"/>
    </location>
</feature>
<sequence>MFNRIIPCPGSGLPPASECSGASSSPRGYCARCGYDYRIRNDGTMPKHTTASDNV</sequence>
<dbReference type="AlphaFoldDB" id="A0A4R8SZX8"/>
<accession>A0A4R8SZX8</accession>